<proteinExistence type="predicted"/>
<dbReference type="Proteomes" id="UP000793456">
    <property type="component" value="Chromosome XI"/>
</dbReference>
<evidence type="ECO:0000313" key="1">
    <source>
        <dbReference type="EMBL" id="TMS13507.1"/>
    </source>
</evidence>
<gene>
    <name evidence="1" type="ORF">E3U43_018582</name>
</gene>
<name>A0ACD3R1R3_LARCR</name>
<comment type="caution">
    <text evidence="1">The sequence shown here is derived from an EMBL/GenBank/DDBJ whole genome shotgun (WGS) entry which is preliminary data.</text>
</comment>
<dbReference type="EMBL" id="CM011684">
    <property type="protein sequence ID" value="TMS13507.1"/>
    <property type="molecule type" value="Genomic_DNA"/>
</dbReference>
<keyword evidence="2" id="KW-1185">Reference proteome</keyword>
<protein>
    <submittedName>
        <fullName evidence="1">Uncharacterized protein</fullName>
    </submittedName>
</protein>
<organism evidence="1 2">
    <name type="scientific">Larimichthys crocea</name>
    <name type="common">Large yellow croaker</name>
    <name type="synonym">Pseudosciaena crocea</name>
    <dbReference type="NCBI Taxonomy" id="215358"/>
    <lineage>
        <taxon>Eukaryota</taxon>
        <taxon>Metazoa</taxon>
        <taxon>Chordata</taxon>
        <taxon>Craniata</taxon>
        <taxon>Vertebrata</taxon>
        <taxon>Euteleostomi</taxon>
        <taxon>Actinopterygii</taxon>
        <taxon>Neopterygii</taxon>
        <taxon>Teleostei</taxon>
        <taxon>Neoteleostei</taxon>
        <taxon>Acanthomorphata</taxon>
        <taxon>Eupercaria</taxon>
        <taxon>Sciaenidae</taxon>
        <taxon>Larimichthys</taxon>
    </lineage>
</organism>
<reference evidence="1" key="1">
    <citation type="submission" date="2018-11" db="EMBL/GenBank/DDBJ databases">
        <title>The sequence and de novo assembly of Larimichthys crocea genome using PacBio and Hi-C technologies.</title>
        <authorList>
            <person name="Xu P."/>
            <person name="Chen B."/>
            <person name="Zhou Z."/>
            <person name="Ke Q."/>
            <person name="Wu Y."/>
            <person name="Bai H."/>
            <person name="Pu F."/>
        </authorList>
    </citation>
    <scope>NUCLEOTIDE SEQUENCE</scope>
    <source>
        <tissue evidence="1">Muscle</tissue>
    </source>
</reference>
<accession>A0ACD3R1R3</accession>
<sequence>MQNPVSTYIGGIPGDIPLPATPVTAYYHGCMEVTIAGHQLDFDEALSKHNSIKSHSCPPAFCSRESPQSTSSAQKVTLINNGIT</sequence>
<evidence type="ECO:0000313" key="2">
    <source>
        <dbReference type="Proteomes" id="UP000793456"/>
    </source>
</evidence>